<evidence type="ECO:0000313" key="3">
    <source>
        <dbReference type="EMBL" id="EHY31280.1"/>
    </source>
</evidence>
<dbReference type="Pfam" id="PF03797">
    <property type="entry name" value="Autotransporter"/>
    <property type="match status" value="1"/>
</dbReference>
<feature type="signal peptide" evidence="1">
    <location>
        <begin position="1"/>
        <end position="20"/>
    </location>
</feature>
<dbReference type="STRING" id="762967.HMPREF9440_01342"/>
<dbReference type="InterPro" id="IPR003991">
    <property type="entry name" value="Pertactin_virulence_factor"/>
</dbReference>
<evidence type="ECO:0000256" key="1">
    <source>
        <dbReference type="SAM" id="SignalP"/>
    </source>
</evidence>
<keyword evidence="1" id="KW-0732">Signal</keyword>
<dbReference type="AlphaFoldDB" id="H3KF25"/>
<dbReference type="OrthoDB" id="9157528at2"/>
<proteinExistence type="predicted"/>
<evidence type="ECO:0000313" key="4">
    <source>
        <dbReference type="Proteomes" id="UP000004956"/>
    </source>
</evidence>
<dbReference type="InterPro" id="IPR006315">
    <property type="entry name" value="OM_autotransptr_brl_dom"/>
</dbReference>
<dbReference type="InterPro" id="IPR005546">
    <property type="entry name" value="Autotransporte_beta"/>
</dbReference>
<gene>
    <name evidence="3" type="ORF">HMPREF9440_01342</name>
</gene>
<dbReference type="InterPro" id="IPR036709">
    <property type="entry name" value="Autotransporte_beta_dom_sf"/>
</dbReference>
<dbReference type="PROSITE" id="PS51208">
    <property type="entry name" value="AUTOTRANSPORTER"/>
    <property type="match status" value="1"/>
</dbReference>
<organism evidence="3 4">
    <name type="scientific">Sutterella parvirubra YIT 11816</name>
    <dbReference type="NCBI Taxonomy" id="762967"/>
    <lineage>
        <taxon>Bacteria</taxon>
        <taxon>Pseudomonadati</taxon>
        <taxon>Pseudomonadota</taxon>
        <taxon>Betaproteobacteria</taxon>
        <taxon>Burkholderiales</taxon>
        <taxon>Sutterellaceae</taxon>
        <taxon>Sutterella</taxon>
    </lineage>
</organism>
<dbReference type="EMBL" id="AFBQ01000186">
    <property type="protein sequence ID" value="EHY31280.1"/>
    <property type="molecule type" value="Genomic_DNA"/>
</dbReference>
<dbReference type="NCBIfam" id="TIGR01414">
    <property type="entry name" value="autotrans_barl"/>
    <property type="match status" value="1"/>
</dbReference>
<dbReference type="Proteomes" id="UP000004956">
    <property type="component" value="Unassembled WGS sequence"/>
</dbReference>
<feature type="chain" id="PRO_5003588936" evidence="1">
    <location>
        <begin position="21"/>
        <end position="877"/>
    </location>
</feature>
<reference evidence="3 4" key="1">
    <citation type="submission" date="2011-11" db="EMBL/GenBank/DDBJ databases">
        <authorList>
            <person name="Weinstock G."/>
            <person name="Sodergren E."/>
            <person name="Clifton S."/>
            <person name="Fulton L."/>
            <person name="Fulton B."/>
            <person name="Courtney L."/>
            <person name="Fronick C."/>
            <person name="Harrison M."/>
            <person name="Strong C."/>
            <person name="Farmer C."/>
            <person name="Delahaunty K."/>
            <person name="Markovic C."/>
            <person name="Hall O."/>
            <person name="Minx P."/>
            <person name="Tomlinson C."/>
            <person name="Mitreva M."/>
            <person name="Hou S."/>
            <person name="Chen J."/>
            <person name="Wollam A."/>
            <person name="Pepin K.H."/>
            <person name="Johnson M."/>
            <person name="Bhonagiri V."/>
            <person name="Zhang X."/>
            <person name="Suruliraj S."/>
            <person name="Warren W."/>
            <person name="Chinwalla A."/>
            <person name="Mardis E.R."/>
            <person name="Wilson R.K."/>
        </authorList>
    </citation>
    <scope>NUCLEOTIDE SEQUENCE [LARGE SCALE GENOMIC DNA]</scope>
    <source>
        <strain evidence="3 4">YIT 11816</strain>
    </source>
</reference>
<feature type="domain" description="Autotransporter" evidence="2">
    <location>
        <begin position="620"/>
        <end position="877"/>
    </location>
</feature>
<dbReference type="HOGENOM" id="CLU_002318_1_0_4"/>
<evidence type="ECO:0000259" key="2">
    <source>
        <dbReference type="PROSITE" id="PS51208"/>
    </source>
</evidence>
<name>H3KF25_9BURK</name>
<accession>H3KF25</accession>
<dbReference type="PRINTS" id="PR01484">
    <property type="entry name" value="PRTACTNFAMLY"/>
</dbReference>
<dbReference type="RefSeq" id="WP_008542248.1">
    <property type="nucleotide sequence ID" value="NZ_JH604960.1"/>
</dbReference>
<dbReference type="Gene3D" id="2.40.128.130">
    <property type="entry name" value="Autotransporter beta-domain"/>
    <property type="match status" value="1"/>
</dbReference>
<dbReference type="SMART" id="SM00869">
    <property type="entry name" value="Autotransporter"/>
    <property type="match status" value="1"/>
</dbReference>
<sequence>MKKTVLFVATMLAAAGAVQAAEQLQDETSWTTGTTNAITGAAGDTIRFNPGKTDHKGSGEYHYASLFLKSTDVSSAVAGTITADTLAFTMKDGEGDSSGKTSYNTAVLAGNSSLTIDVGTLLVGDQVKDDTTGLKGGNRGFRLSGKNNTLTIYADRIVSYTGDEFVHVRNDASSPDAEASSVANIGTAERRIGYFEGHTTWGKDDYGVAILQANEGSTINFYADEAVFDGSTNIDGGVFGSGSWGTLIVNANKLTIDGNICGTYGTITNKAGTFFLDVTTQELDAEGDVNAGSRGTGYSNHARTTIVNLKADTGTLTGDIQTFQHGNVGIYSANGLNLVGDIIGQDDGRTVLGGVLNESGEIVQTGGVINMTGNITLAETASLVVAGTLNAADTVVKLQSAAPTAAVVNSISLFTEPAPTSRFEVRPNAVANVASVTTETSDIVTLGEGSTLTVNDGKSSIGTLSSADGGTFYLTGTATASVNTLSTASGDTVTVMFDNPENTTTIGSVSGTGGTVIAEGSSTFNEQYGSAAEAAQAASRMVTSSSSGGDPIVDEIIIDESESNGSYQAKLDNEGNIDESTVVETLNTKTKRVGQTLSQNILAWRLEMNDLNKRLGELRDSEGNTGLWARVNAGTQRYKGSDNDFVMLQVGADTKVPAIWNTHVGAAFSYTKADLSYTGGDGDNEIYGLAGYASWLGDSGSFLDVIAKVAYLDSDSKIDGTQAKFDTMAYSLSAEIGHRFDVTNVVFVEPQMELSYGYVKGKTFDTKSATGIRTETTIDGTDSLIGRMGFRAGLTSPEKKGNVYVRASVLREFQGDFTMTRGDGTYSVETKDTWFEYGVGGNYNISPTTQIYADVERNTGADLSEPWRFNIGARWSF</sequence>
<dbReference type="SUPFAM" id="SSF103515">
    <property type="entry name" value="Autotransporter"/>
    <property type="match status" value="1"/>
</dbReference>
<comment type="caution">
    <text evidence="3">The sequence shown here is derived from an EMBL/GenBank/DDBJ whole genome shotgun (WGS) entry which is preliminary data.</text>
</comment>
<dbReference type="GO" id="GO:0019867">
    <property type="term" value="C:outer membrane"/>
    <property type="evidence" value="ECO:0007669"/>
    <property type="project" value="InterPro"/>
</dbReference>
<keyword evidence="4" id="KW-1185">Reference proteome</keyword>
<protein>
    <submittedName>
        <fullName evidence="3">Outer membrane autotransporter barrel domain protein</fullName>
    </submittedName>
</protein>
<dbReference type="PATRIC" id="fig|762967.3.peg.1053"/>